<dbReference type="InterPro" id="IPR006321">
    <property type="entry name" value="PilT/PilU"/>
</dbReference>
<dbReference type="PANTHER" id="PTHR30486">
    <property type="entry name" value="TWITCHING MOTILITY PROTEIN PILT"/>
    <property type="match status" value="1"/>
</dbReference>
<dbReference type="RefSeq" id="WP_008871308.1">
    <property type="nucleotide sequence ID" value="NZ_ACJN02000003.1"/>
</dbReference>
<dbReference type="GO" id="GO:0005524">
    <property type="term" value="F:ATP binding"/>
    <property type="evidence" value="ECO:0007669"/>
    <property type="project" value="InterPro"/>
</dbReference>
<feature type="domain" description="AAA+ ATPase" evidence="2">
    <location>
        <begin position="133"/>
        <end position="259"/>
    </location>
</feature>
<evidence type="ECO:0000259" key="2">
    <source>
        <dbReference type="SMART" id="SM00382"/>
    </source>
</evidence>
<reference evidence="3" key="1">
    <citation type="submission" date="2010-05" db="EMBL/GenBank/DDBJ databases">
        <title>The draft genome of Desulfonatronospira thiodismutans ASO3-1.</title>
        <authorList>
            <consortium name="US DOE Joint Genome Institute (JGI-PGF)"/>
            <person name="Lucas S."/>
            <person name="Copeland A."/>
            <person name="Lapidus A."/>
            <person name="Cheng J.-F."/>
            <person name="Bruce D."/>
            <person name="Goodwin L."/>
            <person name="Pitluck S."/>
            <person name="Chertkov O."/>
            <person name="Brettin T."/>
            <person name="Detter J.C."/>
            <person name="Han C."/>
            <person name="Land M.L."/>
            <person name="Hauser L."/>
            <person name="Kyrpides N."/>
            <person name="Mikhailova N."/>
            <person name="Muyzer G."/>
            <person name="Woyke T."/>
        </authorList>
    </citation>
    <scope>NUCLEOTIDE SEQUENCE [LARGE SCALE GENOMIC DNA]</scope>
    <source>
        <strain evidence="3">ASO3-1</strain>
    </source>
</reference>
<dbReference type="OrthoDB" id="9805147at2"/>
<dbReference type="Proteomes" id="UP000005496">
    <property type="component" value="Unassembled WGS sequence"/>
</dbReference>
<evidence type="ECO:0000313" key="3">
    <source>
        <dbReference type="EMBL" id="EFI33959.1"/>
    </source>
</evidence>
<dbReference type="Pfam" id="PF00437">
    <property type="entry name" value="T2SSE"/>
    <property type="match status" value="1"/>
</dbReference>
<keyword evidence="4" id="KW-1185">Reference proteome</keyword>
<dbReference type="Gene3D" id="3.30.450.90">
    <property type="match status" value="1"/>
</dbReference>
<accession>D6STE3</accession>
<evidence type="ECO:0000313" key="4">
    <source>
        <dbReference type="Proteomes" id="UP000005496"/>
    </source>
</evidence>
<organism evidence="3 4">
    <name type="scientific">Desulfonatronospira thiodismutans ASO3-1</name>
    <dbReference type="NCBI Taxonomy" id="555779"/>
    <lineage>
        <taxon>Bacteria</taxon>
        <taxon>Pseudomonadati</taxon>
        <taxon>Thermodesulfobacteriota</taxon>
        <taxon>Desulfovibrionia</taxon>
        <taxon>Desulfovibrionales</taxon>
        <taxon>Desulfonatronovibrionaceae</taxon>
        <taxon>Desulfonatronospira</taxon>
    </lineage>
</organism>
<proteinExistence type="inferred from homology"/>
<sequence length="389" mass="43190">MLKSQLNHIIGQILSKHPDLSDIILTAGKPIQVEVHGQLADARISPDMGNLVPFQVEAMAMAMMGSDLRLYRDQARTGSCDLSYELPGQSRFRVNVFGQKGSLAVVMRKLAMHVPSLEDLALPQIFQDMAREKYGLILVTGGTGTGKSTSLAALINEINSRESKHIVTLEDPVEFTHPHKKGVINQREMGRDFDSFASGLRAALRQAPKVILVGEIRDRQTVGIALEAAETGHLVLGTLHTSDAGQTVNRIIAMFELSEEQLIRSRLADSLKYVVSQRLLPRTDGGRVAAFEILSSNLRIRDVIMNGETEEKTFYNVISAGETYGMATFDQYLMRLYKEGIIAEETAMLSASDKSRLKQMIDREKSLKGEKVTDIDGLELDLDYENRNR</sequence>
<dbReference type="PANTHER" id="PTHR30486:SF16">
    <property type="entry name" value="TWITCHING MOTILITY PROTEIN PILT"/>
    <property type="match status" value="1"/>
</dbReference>
<name>D6STE3_9BACT</name>
<dbReference type="InterPro" id="IPR001482">
    <property type="entry name" value="T2SS/T4SS_dom"/>
</dbReference>
<dbReference type="InterPro" id="IPR050921">
    <property type="entry name" value="T4SS_GSP_E_ATPase"/>
</dbReference>
<evidence type="ECO:0000256" key="1">
    <source>
        <dbReference type="ARBA" id="ARBA00006611"/>
    </source>
</evidence>
<dbReference type="SMART" id="SM00382">
    <property type="entry name" value="AAA"/>
    <property type="match status" value="1"/>
</dbReference>
<dbReference type="AlphaFoldDB" id="D6STE3"/>
<dbReference type="InterPro" id="IPR027417">
    <property type="entry name" value="P-loop_NTPase"/>
</dbReference>
<comment type="similarity">
    <text evidence="1">Belongs to the GSP E family.</text>
</comment>
<dbReference type="eggNOG" id="COG2805">
    <property type="taxonomic scope" value="Bacteria"/>
</dbReference>
<dbReference type="NCBIfam" id="TIGR01420">
    <property type="entry name" value="pilT_fam"/>
    <property type="match status" value="1"/>
</dbReference>
<gene>
    <name evidence="3" type="ORF">Dthio_PD1298</name>
</gene>
<dbReference type="GO" id="GO:0016887">
    <property type="term" value="F:ATP hydrolysis activity"/>
    <property type="evidence" value="ECO:0007669"/>
    <property type="project" value="InterPro"/>
</dbReference>
<dbReference type="Gene3D" id="3.40.50.300">
    <property type="entry name" value="P-loop containing nucleotide triphosphate hydrolases"/>
    <property type="match status" value="1"/>
</dbReference>
<dbReference type="CDD" id="cd01131">
    <property type="entry name" value="PilT"/>
    <property type="match status" value="1"/>
</dbReference>
<comment type="caution">
    <text evidence="3">The sequence shown here is derived from an EMBL/GenBank/DDBJ whole genome shotgun (WGS) entry which is preliminary data.</text>
</comment>
<protein>
    <submittedName>
        <fullName evidence="3">Twitching motility protein</fullName>
    </submittedName>
</protein>
<dbReference type="InterPro" id="IPR003593">
    <property type="entry name" value="AAA+_ATPase"/>
</dbReference>
<dbReference type="SUPFAM" id="SSF52540">
    <property type="entry name" value="P-loop containing nucleoside triphosphate hydrolases"/>
    <property type="match status" value="1"/>
</dbReference>
<dbReference type="EMBL" id="ACJN02000003">
    <property type="protein sequence ID" value="EFI33959.1"/>
    <property type="molecule type" value="Genomic_DNA"/>
</dbReference>